<organism evidence="1">
    <name type="scientific">marine sediment metagenome</name>
    <dbReference type="NCBI Taxonomy" id="412755"/>
    <lineage>
        <taxon>unclassified sequences</taxon>
        <taxon>metagenomes</taxon>
        <taxon>ecological metagenomes</taxon>
    </lineage>
</organism>
<gene>
    <name evidence="1" type="ORF">S06H3_31844</name>
</gene>
<comment type="caution">
    <text evidence="1">The sequence shown here is derived from an EMBL/GenBank/DDBJ whole genome shotgun (WGS) entry which is preliminary data.</text>
</comment>
<dbReference type="EMBL" id="BARV01018881">
    <property type="protein sequence ID" value="GAI24728.1"/>
    <property type="molecule type" value="Genomic_DNA"/>
</dbReference>
<name>X1M041_9ZZZZ</name>
<evidence type="ECO:0000313" key="1">
    <source>
        <dbReference type="EMBL" id="GAI24728.1"/>
    </source>
</evidence>
<accession>X1M041</accession>
<reference evidence="1" key="1">
    <citation type="journal article" date="2014" name="Front. Microbiol.">
        <title>High frequency of phylogenetically diverse reductive dehalogenase-homologous genes in deep subseafloor sedimentary metagenomes.</title>
        <authorList>
            <person name="Kawai M."/>
            <person name="Futagami T."/>
            <person name="Toyoda A."/>
            <person name="Takaki Y."/>
            <person name="Nishi S."/>
            <person name="Hori S."/>
            <person name="Arai W."/>
            <person name="Tsubouchi T."/>
            <person name="Morono Y."/>
            <person name="Uchiyama I."/>
            <person name="Ito T."/>
            <person name="Fujiyama A."/>
            <person name="Inagaki F."/>
            <person name="Takami H."/>
        </authorList>
    </citation>
    <scope>NUCLEOTIDE SEQUENCE</scope>
    <source>
        <strain evidence="1">Expedition CK06-06</strain>
    </source>
</reference>
<protein>
    <submittedName>
        <fullName evidence="1">Uncharacterized protein</fullName>
    </submittedName>
</protein>
<dbReference type="AlphaFoldDB" id="X1M041"/>
<sequence length="83" mass="9351">MEEHKVFAIKLPITLYKDIKAKADSQEMFVSEYIRKVLIAFPGAEETIKKRAEAAEKFVLGLMDQVPALTKKAVKEALGEEVK</sequence>
<proteinExistence type="predicted"/>